<accession>A0A8J4YKH4</accession>
<proteinExistence type="predicted"/>
<protein>
    <submittedName>
        <fullName evidence="2">Uncharacterized protein</fullName>
    </submittedName>
</protein>
<evidence type="ECO:0000256" key="1">
    <source>
        <dbReference type="SAM" id="MobiDB-lite"/>
    </source>
</evidence>
<evidence type="ECO:0000313" key="3">
    <source>
        <dbReference type="Proteomes" id="UP000770661"/>
    </source>
</evidence>
<comment type="caution">
    <text evidence="2">The sequence shown here is derived from an EMBL/GenBank/DDBJ whole genome shotgun (WGS) entry which is preliminary data.</text>
</comment>
<evidence type="ECO:0000313" key="2">
    <source>
        <dbReference type="EMBL" id="KAG0729037.1"/>
    </source>
</evidence>
<organism evidence="2 3">
    <name type="scientific">Chionoecetes opilio</name>
    <name type="common">Atlantic snow crab</name>
    <name type="synonym">Cancer opilio</name>
    <dbReference type="NCBI Taxonomy" id="41210"/>
    <lineage>
        <taxon>Eukaryota</taxon>
        <taxon>Metazoa</taxon>
        <taxon>Ecdysozoa</taxon>
        <taxon>Arthropoda</taxon>
        <taxon>Crustacea</taxon>
        <taxon>Multicrustacea</taxon>
        <taxon>Malacostraca</taxon>
        <taxon>Eumalacostraca</taxon>
        <taxon>Eucarida</taxon>
        <taxon>Decapoda</taxon>
        <taxon>Pleocyemata</taxon>
        <taxon>Brachyura</taxon>
        <taxon>Eubrachyura</taxon>
        <taxon>Majoidea</taxon>
        <taxon>Majidae</taxon>
        <taxon>Chionoecetes</taxon>
    </lineage>
</organism>
<dbReference type="EMBL" id="JACEEZ010001587">
    <property type="protein sequence ID" value="KAG0729037.1"/>
    <property type="molecule type" value="Genomic_DNA"/>
</dbReference>
<sequence length="185" mass="20830">MSPSNTTASNTRPQKRGLVLIDRKWERLLHFAFVTIPGAGGDSGVRPCSWCSIIARASALQTFPTSLESIDREDFGTGINGVGVATVLEDRPRLDLELIKALGTYDRSKCGVHLRSETSRCPKLSSHRVVRVRRLVGLFLLRLRRVLRDQKRHGYGPRRRYEFDGEDTASEKESRFQKVGPRSPP</sequence>
<gene>
    <name evidence="2" type="ORF">GWK47_031204</name>
</gene>
<dbReference type="Proteomes" id="UP000770661">
    <property type="component" value="Unassembled WGS sequence"/>
</dbReference>
<keyword evidence="3" id="KW-1185">Reference proteome</keyword>
<dbReference type="AlphaFoldDB" id="A0A8J4YKH4"/>
<reference evidence="2" key="1">
    <citation type="submission" date="2020-07" db="EMBL/GenBank/DDBJ databases">
        <title>The High-quality genome of the commercially important snow crab, Chionoecetes opilio.</title>
        <authorList>
            <person name="Jeong J.-H."/>
            <person name="Ryu S."/>
        </authorList>
    </citation>
    <scope>NUCLEOTIDE SEQUENCE</scope>
    <source>
        <strain evidence="2">MADBK_172401_WGS</strain>
        <tissue evidence="2">Digestive gland</tissue>
    </source>
</reference>
<feature type="region of interest" description="Disordered" evidence="1">
    <location>
        <begin position="156"/>
        <end position="185"/>
    </location>
</feature>
<name>A0A8J4YKH4_CHIOP</name>
<feature type="compositionally biased region" description="Basic and acidic residues" evidence="1">
    <location>
        <begin position="159"/>
        <end position="176"/>
    </location>
</feature>